<dbReference type="OMA" id="NIAILEM"/>
<keyword evidence="6" id="KW-0472">Membrane</keyword>
<dbReference type="GO" id="GO:0032266">
    <property type="term" value="F:phosphatidylinositol-3-phosphate binding"/>
    <property type="evidence" value="ECO:0000318"/>
    <property type="project" value="GO_Central"/>
</dbReference>
<keyword evidence="2" id="KW-0853">WD repeat</keyword>
<dbReference type="PANTHER" id="PTHR11227">
    <property type="entry name" value="WD-REPEAT PROTEIN INTERACTING WITH PHOSPHOINOSIDES WIPI -RELATED"/>
    <property type="match status" value="1"/>
</dbReference>
<keyword evidence="5" id="KW-0446">Lipid-binding</keyword>
<keyword evidence="3" id="KW-0677">Repeat</keyword>
<reference evidence="8 9" key="1">
    <citation type="journal article" date="2008" name="Nature">
        <title>The Trichoplax genome and the nature of placozoans.</title>
        <authorList>
            <person name="Srivastava M."/>
            <person name="Begovic E."/>
            <person name="Chapman J."/>
            <person name="Putnam N.H."/>
            <person name="Hellsten U."/>
            <person name="Kawashima T."/>
            <person name="Kuo A."/>
            <person name="Mitros T."/>
            <person name="Salamov A."/>
            <person name="Carpenter M.L."/>
            <person name="Signorovitch A.Y."/>
            <person name="Moreno M.A."/>
            <person name="Kamm K."/>
            <person name="Grimwood J."/>
            <person name="Schmutz J."/>
            <person name="Shapiro H."/>
            <person name="Grigoriev I.V."/>
            <person name="Buss L.W."/>
            <person name="Schierwater B."/>
            <person name="Dellaporta S.L."/>
            <person name="Rokhsar D.S."/>
        </authorList>
    </citation>
    <scope>NUCLEOTIDE SEQUENCE [LARGE SCALE GENOMIC DNA]</scope>
    <source>
        <strain evidence="8 9">Grell-BS-1999</strain>
    </source>
</reference>
<dbReference type="GO" id="GO:0006950">
    <property type="term" value="P:response to stress"/>
    <property type="evidence" value="ECO:0007669"/>
    <property type="project" value="UniProtKB-ARBA"/>
</dbReference>
<dbReference type="SMART" id="SM00320">
    <property type="entry name" value="WD40"/>
    <property type="match status" value="3"/>
</dbReference>
<evidence type="ECO:0000256" key="4">
    <source>
        <dbReference type="ARBA" id="ARBA00023006"/>
    </source>
</evidence>
<dbReference type="SUPFAM" id="SSF50978">
    <property type="entry name" value="WD40 repeat-like"/>
    <property type="match status" value="1"/>
</dbReference>
<evidence type="ECO:0000313" key="9">
    <source>
        <dbReference type="Proteomes" id="UP000009022"/>
    </source>
</evidence>
<dbReference type="GO" id="GO:0012505">
    <property type="term" value="C:endomembrane system"/>
    <property type="evidence" value="ECO:0007669"/>
    <property type="project" value="UniProtKB-SubCell"/>
</dbReference>
<dbReference type="GO" id="GO:0061723">
    <property type="term" value="P:glycophagy"/>
    <property type="evidence" value="ECO:0000318"/>
    <property type="project" value="GO_Central"/>
</dbReference>
<dbReference type="Pfam" id="PF21032">
    <property type="entry name" value="PROPPIN"/>
    <property type="match status" value="1"/>
</dbReference>
<dbReference type="AlphaFoldDB" id="B3RQ37"/>
<dbReference type="GO" id="GO:0000425">
    <property type="term" value="P:pexophagy"/>
    <property type="evidence" value="ECO:0000318"/>
    <property type="project" value="GO_Central"/>
</dbReference>
<dbReference type="InterPro" id="IPR048720">
    <property type="entry name" value="PROPPIN"/>
</dbReference>
<dbReference type="FunFam" id="2.130.10.10:FF:000145">
    <property type="entry name" value="WD repeat domain phosphoinositide-interacting protein 2"/>
    <property type="match status" value="1"/>
</dbReference>
<dbReference type="Proteomes" id="UP000009022">
    <property type="component" value="Unassembled WGS sequence"/>
</dbReference>
<dbReference type="InterPro" id="IPR015943">
    <property type="entry name" value="WD40/YVTN_repeat-like_dom_sf"/>
</dbReference>
<evidence type="ECO:0000256" key="1">
    <source>
        <dbReference type="ARBA" id="ARBA00004184"/>
    </source>
</evidence>
<dbReference type="STRING" id="10228.B3RQ37"/>
<dbReference type="eggNOG" id="KOG2110">
    <property type="taxonomic scope" value="Eukaryota"/>
</dbReference>
<dbReference type="GO" id="GO:0030674">
    <property type="term" value="F:protein-macromolecule adaptor activity"/>
    <property type="evidence" value="ECO:0000318"/>
    <property type="project" value="GO_Central"/>
</dbReference>
<dbReference type="InterPro" id="IPR001680">
    <property type="entry name" value="WD40_rpt"/>
</dbReference>
<dbReference type="GO" id="GO:0005829">
    <property type="term" value="C:cytosol"/>
    <property type="evidence" value="ECO:0000318"/>
    <property type="project" value="GO_Central"/>
</dbReference>
<comment type="similarity">
    <text evidence="7">Belongs to the WD repeat PROPPIN family.</text>
</comment>
<evidence type="ECO:0008006" key="10">
    <source>
        <dbReference type="Google" id="ProtNLM"/>
    </source>
</evidence>
<dbReference type="InterPro" id="IPR036322">
    <property type="entry name" value="WD40_repeat_dom_sf"/>
</dbReference>
<evidence type="ECO:0000256" key="3">
    <source>
        <dbReference type="ARBA" id="ARBA00022737"/>
    </source>
</evidence>
<sequence length="365" mass="40198">MNLARVEGEPTGVLYSVNFNQDCTSVVVGTKNGFTLYSLANVDKLEPIHRCAGEDVCIVERLFSSSLLAIVNLSSPRKLKVCHFKKGTEICNYSYPNSILSIKLNRMRLVVCLEDSLYIHNIKDMKVMHTIKDTPKNNNGLCALSPNSDNSYLAYPGSSQSGEIQIFDTLNLRAVTMISAHQSPCVAFAFNASGTKLGSASEKGTVIRVYSVPDGQRLFVFRRGVKRCVSINSLAFSHDSMLLCASSNTETVHIFKLEEQEEATQEEPAGWMGYFGRALMSSTNYLPSQVADVFTQGRSFATVRLPNPGLRNICALAIISKTLRLLVACADGYLYVYDVPSNEQGGNCNLVKQHRYSSRVGLDTI</sequence>
<gene>
    <name evidence="8" type="ORF">TRIADDRAFT_20961</name>
</gene>
<dbReference type="FunCoup" id="B3RQ37">
    <property type="interactions" value="2071"/>
</dbReference>
<dbReference type="Gene3D" id="2.130.10.10">
    <property type="entry name" value="YVTN repeat-like/Quinoprotein amine dehydrogenase"/>
    <property type="match status" value="1"/>
</dbReference>
<dbReference type="GO" id="GO:0034045">
    <property type="term" value="C:phagophore assembly site membrane"/>
    <property type="evidence" value="ECO:0000318"/>
    <property type="project" value="GO_Central"/>
</dbReference>
<protein>
    <recommendedName>
        <fullName evidence="10">WD repeat domain phosphoinositide-interacting protein 2</fullName>
    </recommendedName>
</protein>
<name>B3RQ37_TRIAD</name>
<evidence type="ECO:0000313" key="8">
    <source>
        <dbReference type="EMBL" id="EDV27751.1"/>
    </source>
</evidence>
<accession>B3RQ37</accession>
<organism evidence="8 9">
    <name type="scientific">Trichoplax adhaerens</name>
    <name type="common">Trichoplax reptans</name>
    <dbReference type="NCBI Taxonomy" id="10228"/>
    <lineage>
        <taxon>Eukaryota</taxon>
        <taxon>Metazoa</taxon>
        <taxon>Placozoa</taxon>
        <taxon>Uniplacotomia</taxon>
        <taxon>Trichoplacea</taxon>
        <taxon>Trichoplacidae</taxon>
        <taxon>Trichoplax</taxon>
    </lineage>
</organism>
<dbReference type="CTD" id="6751337"/>
<dbReference type="KEGG" id="tad:TRIADDRAFT_20961"/>
<dbReference type="OrthoDB" id="1667587at2759"/>
<keyword evidence="4" id="KW-0072">Autophagy</keyword>
<evidence type="ECO:0000256" key="5">
    <source>
        <dbReference type="ARBA" id="ARBA00023121"/>
    </source>
</evidence>
<comment type="subcellular location">
    <subcellularLocation>
        <location evidence="1">Endomembrane system</location>
        <topology evidence="1">Peripheral membrane protein</topology>
    </subcellularLocation>
</comment>
<evidence type="ECO:0000256" key="7">
    <source>
        <dbReference type="ARBA" id="ARBA00025740"/>
    </source>
</evidence>
<dbReference type="HOGENOM" id="CLU_025895_1_1_1"/>
<dbReference type="EMBL" id="DS985242">
    <property type="protein sequence ID" value="EDV27751.1"/>
    <property type="molecule type" value="Genomic_DNA"/>
</dbReference>
<dbReference type="GO" id="GO:0044804">
    <property type="term" value="P:nucleophagy"/>
    <property type="evidence" value="ECO:0000318"/>
    <property type="project" value="GO_Central"/>
</dbReference>
<dbReference type="GO" id="GO:0000422">
    <property type="term" value="P:autophagy of mitochondrion"/>
    <property type="evidence" value="ECO:0000318"/>
    <property type="project" value="GO_Central"/>
</dbReference>
<dbReference type="RefSeq" id="XP_002109585.1">
    <property type="nucleotide sequence ID" value="XM_002109549.1"/>
</dbReference>
<dbReference type="GeneID" id="6751337"/>
<dbReference type="PhylomeDB" id="B3RQ37"/>
<keyword evidence="9" id="KW-1185">Reference proteome</keyword>
<evidence type="ECO:0000256" key="6">
    <source>
        <dbReference type="ARBA" id="ARBA00023136"/>
    </source>
</evidence>
<dbReference type="InParanoid" id="B3RQ37"/>
<dbReference type="GO" id="GO:0034497">
    <property type="term" value="P:protein localization to phagophore assembly site"/>
    <property type="evidence" value="ECO:0000318"/>
    <property type="project" value="GO_Central"/>
</dbReference>
<dbReference type="GO" id="GO:0080025">
    <property type="term" value="F:phosphatidylinositol-3,5-bisphosphate binding"/>
    <property type="evidence" value="ECO:0000318"/>
    <property type="project" value="GO_Central"/>
</dbReference>
<evidence type="ECO:0000256" key="2">
    <source>
        <dbReference type="ARBA" id="ARBA00022574"/>
    </source>
</evidence>
<proteinExistence type="inferred from homology"/>